<dbReference type="EMBL" id="JAACJM010000014">
    <property type="protein sequence ID" value="KAF5368898.1"/>
    <property type="molecule type" value="Genomic_DNA"/>
</dbReference>
<keyword evidence="2" id="KW-0732">Signal</keyword>
<feature type="transmembrane region" description="Helical" evidence="1">
    <location>
        <begin position="306"/>
        <end position="328"/>
    </location>
</feature>
<protein>
    <recommendedName>
        <fullName evidence="3">GOLD domain-containing protein</fullName>
    </recommendedName>
</protein>
<feature type="transmembrane region" description="Helical" evidence="1">
    <location>
        <begin position="388"/>
        <end position="412"/>
    </location>
</feature>
<dbReference type="SMART" id="SM01190">
    <property type="entry name" value="EMP24_GP25L"/>
    <property type="match status" value="1"/>
</dbReference>
<proteinExistence type="predicted"/>
<dbReference type="InterPro" id="IPR009038">
    <property type="entry name" value="GOLD_dom"/>
</dbReference>
<dbReference type="AlphaFoldDB" id="A0A8H5GPG3"/>
<evidence type="ECO:0000313" key="4">
    <source>
        <dbReference type="EMBL" id="KAF5368898.1"/>
    </source>
</evidence>
<dbReference type="Pfam" id="PF20152">
    <property type="entry name" value="DUF6534"/>
    <property type="match status" value="1"/>
</dbReference>
<feature type="signal peptide" evidence="2">
    <location>
        <begin position="1"/>
        <end position="19"/>
    </location>
</feature>
<dbReference type="Proteomes" id="UP000559256">
    <property type="component" value="Unassembled WGS sequence"/>
</dbReference>
<reference evidence="4 5" key="1">
    <citation type="journal article" date="2020" name="ISME J.">
        <title>Uncovering the hidden diversity of litter-decomposition mechanisms in mushroom-forming fungi.</title>
        <authorList>
            <person name="Floudas D."/>
            <person name="Bentzer J."/>
            <person name="Ahren D."/>
            <person name="Johansson T."/>
            <person name="Persson P."/>
            <person name="Tunlid A."/>
        </authorList>
    </citation>
    <scope>NUCLEOTIDE SEQUENCE [LARGE SCALE GENOMIC DNA]</scope>
    <source>
        <strain evidence="4 5">CBS 291.85</strain>
    </source>
</reference>
<feature type="domain" description="GOLD" evidence="3">
    <location>
        <begin position="32"/>
        <end position="125"/>
    </location>
</feature>
<dbReference type="OrthoDB" id="759142at2759"/>
<dbReference type="InterPro" id="IPR045339">
    <property type="entry name" value="DUF6534"/>
</dbReference>
<feature type="transmembrane region" description="Helical" evidence="1">
    <location>
        <begin position="204"/>
        <end position="222"/>
    </location>
</feature>
<name>A0A8H5GPG3_9AGAR</name>
<feature type="chain" id="PRO_5034604128" description="GOLD domain-containing protein" evidence="2">
    <location>
        <begin position="20"/>
        <end position="533"/>
    </location>
</feature>
<feature type="transmembrane region" description="Helical" evidence="1">
    <location>
        <begin position="234"/>
        <end position="254"/>
    </location>
</feature>
<evidence type="ECO:0000313" key="5">
    <source>
        <dbReference type="Proteomes" id="UP000559256"/>
    </source>
</evidence>
<feature type="transmembrane region" description="Helical" evidence="1">
    <location>
        <begin position="348"/>
        <end position="368"/>
    </location>
</feature>
<dbReference type="PROSITE" id="PS50866">
    <property type="entry name" value="GOLD"/>
    <property type="match status" value="1"/>
</dbReference>
<dbReference type="PANTHER" id="PTHR40465">
    <property type="entry name" value="CHROMOSOME 1, WHOLE GENOME SHOTGUN SEQUENCE"/>
    <property type="match status" value="1"/>
</dbReference>
<keyword evidence="5" id="KW-1185">Reference proteome</keyword>
<evidence type="ECO:0000256" key="1">
    <source>
        <dbReference type="SAM" id="Phobius"/>
    </source>
</evidence>
<keyword evidence="1" id="KW-0812">Transmembrane</keyword>
<organism evidence="4 5">
    <name type="scientific">Tetrapyrgos nigripes</name>
    <dbReference type="NCBI Taxonomy" id="182062"/>
    <lineage>
        <taxon>Eukaryota</taxon>
        <taxon>Fungi</taxon>
        <taxon>Dikarya</taxon>
        <taxon>Basidiomycota</taxon>
        <taxon>Agaricomycotina</taxon>
        <taxon>Agaricomycetes</taxon>
        <taxon>Agaricomycetidae</taxon>
        <taxon>Agaricales</taxon>
        <taxon>Marasmiineae</taxon>
        <taxon>Marasmiaceae</taxon>
        <taxon>Tetrapyrgos</taxon>
    </lineage>
</organism>
<comment type="caution">
    <text evidence="4">The sequence shown here is derived from an EMBL/GenBank/DDBJ whole genome shotgun (WGS) entry which is preliminary data.</text>
</comment>
<dbReference type="PANTHER" id="PTHR40465:SF1">
    <property type="entry name" value="DUF6534 DOMAIN-CONTAINING PROTEIN"/>
    <property type="match status" value="1"/>
</dbReference>
<accession>A0A8H5GPG3</accession>
<evidence type="ECO:0000256" key="2">
    <source>
        <dbReference type="SAM" id="SignalP"/>
    </source>
</evidence>
<keyword evidence="1" id="KW-0472">Membrane</keyword>
<dbReference type="Pfam" id="PF01105">
    <property type="entry name" value="EMP24_GP25L"/>
    <property type="match status" value="1"/>
</dbReference>
<keyword evidence="1" id="KW-1133">Transmembrane helix</keyword>
<evidence type="ECO:0000259" key="3">
    <source>
        <dbReference type="PROSITE" id="PS50866"/>
    </source>
</evidence>
<feature type="transmembrane region" description="Helical" evidence="1">
    <location>
        <begin position="274"/>
        <end position="294"/>
    </location>
</feature>
<gene>
    <name evidence="4" type="ORF">D9758_002938</name>
</gene>
<sequence>MLGRLLFLLFLLFIGQSNAVKFHLQSMRYPSSKCIWNPAHKNSLVIVTANVGPGNGQRVDVDIVDSSPQKNVYLSKRDISGETRLAITTHSEGEVGVCFKNTMTGSSSADQAAKMARIVDLDVDIGADAVDYNAIANQESLSGLETEMRKLEGIVKEIVDEMNYLKRREERFTDTNVSTNQRVQNFAWFTILSLCGLGVIDESIMTRLLLGTLGLQFYIYYLECHDDRKAIKAVVYFLFIGELIQTALSTDYAYKTLVSGWGDPRILVDVPRSSLSLSIVNPILSAVVQIFFAWRLWHLMPGKYGYIFPVLIVLVALMQCTSALVASIRFTINSDLALLPSLSSGFTVWLAGSFVADILIAMCMLFVLKRAQAKAVTKRSETLITRLLVNAVNTGAVTAIAAFIDLILFVVYKDNNYHQAPAFLLGKLYSNVLLANLNARVQNKDLEMETQITPTVDEERTRGFCQSVQLSTIGPRATASGASRRLSEITTSKHPQYVGHDVETTSEYDVDMPLSPVRGPNPMQYGFAHGLGS</sequence>